<evidence type="ECO:0000313" key="1">
    <source>
        <dbReference type="EMBL" id="ACN85174.1"/>
    </source>
</evidence>
<reference evidence="1" key="1">
    <citation type="journal article" date="2009" name="Proc. Natl. Acad. Sci. U.S.A.">
        <title>Comparative sequence analysis of MONOCULM1-orthologous regions in 14 Oryza genomes.</title>
        <authorList>
            <person name="Lu F."/>
            <person name="Ammiraju J.S."/>
            <person name="Sanyal A."/>
            <person name="Zhang S."/>
            <person name="Song R."/>
            <person name="Chen J."/>
            <person name="Li G."/>
            <person name="Sui Y."/>
            <person name="Song X."/>
            <person name="Cheng Z."/>
            <person name="de Oliveira A.C."/>
            <person name="Bennetzen J.L."/>
            <person name="Jackson S.A."/>
            <person name="Wing R.A."/>
            <person name="Chen M."/>
        </authorList>
    </citation>
    <scope>NUCLEOTIDE SEQUENCE</scope>
</reference>
<dbReference type="EMBL" id="FJ032625">
    <property type="protein sequence ID" value="ACN85174.1"/>
    <property type="molecule type" value="Genomic_DNA"/>
</dbReference>
<sequence>MQCETLTQLDQVWGVCLFLLQGSYLEAIINEDPTKGQNMRWLESWVCLVSIQPFKALRV</sequence>
<dbReference type="AlphaFoldDB" id="C0J9Z3"/>
<accession>C0J9Z3</accession>
<organism evidence="1">
    <name type="scientific">Oryza nivara</name>
    <name type="common">Indian wild rice</name>
    <name type="synonym">Oryza sativa f. spontanea</name>
    <dbReference type="NCBI Taxonomy" id="4536"/>
    <lineage>
        <taxon>Eukaryota</taxon>
        <taxon>Viridiplantae</taxon>
        <taxon>Streptophyta</taxon>
        <taxon>Embryophyta</taxon>
        <taxon>Tracheophyta</taxon>
        <taxon>Spermatophyta</taxon>
        <taxon>Magnoliopsida</taxon>
        <taxon>Liliopsida</taxon>
        <taxon>Poales</taxon>
        <taxon>Poaceae</taxon>
        <taxon>BOP clade</taxon>
        <taxon>Oryzoideae</taxon>
        <taxon>Oryzeae</taxon>
        <taxon>Oryzinae</taxon>
        <taxon>Oryza</taxon>
    </lineage>
</organism>
<name>C0J9Z3_ORYNI</name>
<proteinExistence type="predicted"/>
<protein>
    <submittedName>
        <fullName evidence="1">Uncharacterized protein</fullName>
    </submittedName>
</protein>